<organism evidence="1 2">
    <name type="scientific">Nemania bipapillata</name>
    <dbReference type="NCBI Taxonomy" id="110536"/>
    <lineage>
        <taxon>Eukaryota</taxon>
        <taxon>Fungi</taxon>
        <taxon>Dikarya</taxon>
        <taxon>Ascomycota</taxon>
        <taxon>Pezizomycotina</taxon>
        <taxon>Sordariomycetes</taxon>
        <taxon>Xylariomycetidae</taxon>
        <taxon>Xylariales</taxon>
        <taxon>Xylariaceae</taxon>
        <taxon>Nemania</taxon>
    </lineage>
</organism>
<dbReference type="EMBL" id="JAPESX010001202">
    <property type="protein sequence ID" value="KAJ8116386.1"/>
    <property type="molecule type" value="Genomic_DNA"/>
</dbReference>
<name>A0ACC2IMG5_9PEZI</name>
<comment type="caution">
    <text evidence="1">The sequence shown here is derived from an EMBL/GenBank/DDBJ whole genome shotgun (WGS) entry which is preliminary data.</text>
</comment>
<keyword evidence="2" id="KW-1185">Reference proteome</keyword>
<proteinExistence type="predicted"/>
<reference evidence="1" key="1">
    <citation type="submission" date="2022-11" db="EMBL/GenBank/DDBJ databases">
        <title>Genome Sequence of Nemania bipapillata.</title>
        <authorList>
            <person name="Buettner E."/>
        </authorList>
    </citation>
    <scope>NUCLEOTIDE SEQUENCE</scope>
    <source>
        <strain evidence="1">CP14</strain>
    </source>
</reference>
<dbReference type="Proteomes" id="UP001153334">
    <property type="component" value="Unassembled WGS sequence"/>
</dbReference>
<gene>
    <name evidence="1" type="ORF">ONZ43_g4453</name>
</gene>
<evidence type="ECO:0000313" key="2">
    <source>
        <dbReference type="Proteomes" id="UP001153334"/>
    </source>
</evidence>
<sequence length="173" mass="18507">MPSLREVRIVNGGASASTATSSPPPSPSGRGCRGRADDANHILAELTAFGMAVFNTQAEIAGISSVVAEYLEWMRKAPATTMSGGGGQGSPKANPAVLEALETRVRELNAMAGTRHMDAWRQSVNRLERIPGVGAMLNLFDNEMQRRSGETAEFFHTGYDICSPLSEQLGRKD</sequence>
<protein>
    <submittedName>
        <fullName evidence="1">Uncharacterized protein</fullName>
    </submittedName>
</protein>
<accession>A0ACC2IMG5</accession>
<evidence type="ECO:0000313" key="1">
    <source>
        <dbReference type="EMBL" id="KAJ8116386.1"/>
    </source>
</evidence>